<keyword evidence="4" id="KW-1185">Reference proteome</keyword>
<feature type="coiled-coil region" evidence="1">
    <location>
        <begin position="391"/>
        <end position="506"/>
    </location>
</feature>
<dbReference type="Proteomes" id="UP000039865">
    <property type="component" value="Unassembled WGS sequence"/>
</dbReference>
<dbReference type="EMBL" id="CCKQ01002571">
    <property type="protein sequence ID" value="CDW73678.1"/>
    <property type="molecule type" value="Genomic_DNA"/>
</dbReference>
<protein>
    <submittedName>
        <fullName evidence="3">Uncharacterized protein</fullName>
    </submittedName>
</protein>
<name>A0A077ZYR7_STYLE</name>
<evidence type="ECO:0000256" key="1">
    <source>
        <dbReference type="SAM" id="Coils"/>
    </source>
</evidence>
<reference evidence="3 4" key="1">
    <citation type="submission" date="2014-06" db="EMBL/GenBank/DDBJ databases">
        <authorList>
            <person name="Swart Estienne"/>
        </authorList>
    </citation>
    <scope>NUCLEOTIDE SEQUENCE [LARGE SCALE GENOMIC DNA]</scope>
    <source>
        <strain evidence="3 4">130c</strain>
    </source>
</reference>
<keyword evidence="1" id="KW-0175">Coiled coil</keyword>
<feature type="compositionally biased region" description="Polar residues" evidence="2">
    <location>
        <begin position="618"/>
        <end position="637"/>
    </location>
</feature>
<feature type="compositionally biased region" description="Low complexity" evidence="2">
    <location>
        <begin position="672"/>
        <end position="682"/>
    </location>
</feature>
<evidence type="ECO:0000313" key="3">
    <source>
        <dbReference type="EMBL" id="CDW73678.1"/>
    </source>
</evidence>
<feature type="coiled-coil region" evidence="1">
    <location>
        <begin position="192"/>
        <end position="219"/>
    </location>
</feature>
<feature type="region of interest" description="Disordered" evidence="2">
    <location>
        <begin position="618"/>
        <end position="728"/>
    </location>
</feature>
<feature type="region of interest" description="Disordered" evidence="2">
    <location>
        <begin position="527"/>
        <end position="546"/>
    </location>
</feature>
<gene>
    <name evidence="3" type="primary">Contig16333.g17397</name>
    <name evidence="3" type="ORF">STYLEM_2663</name>
</gene>
<accession>A0A077ZYR7</accession>
<feature type="compositionally biased region" description="Polar residues" evidence="2">
    <location>
        <begin position="662"/>
        <end position="671"/>
    </location>
</feature>
<organism evidence="3 4">
    <name type="scientific">Stylonychia lemnae</name>
    <name type="common">Ciliate</name>
    <dbReference type="NCBI Taxonomy" id="5949"/>
    <lineage>
        <taxon>Eukaryota</taxon>
        <taxon>Sar</taxon>
        <taxon>Alveolata</taxon>
        <taxon>Ciliophora</taxon>
        <taxon>Intramacronucleata</taxon>
        <taxon>Spirotrichea</taxon>
        <taxon>Stichotrichia</taxon>
        <taxon>Sporadotrichida</taxon>
        <taxon>Oxytrichidae</taxon>
        <taxon>Stylonychinae</taxon>
        <taxon>Stylonychia</taxon>
    </lineage>
</organism>
<dbReference type="InParanoid" id="A0A077ZYR7"/>
<proteinExistence type="predicted"/>
<sequence length="930" mass="109753">MSTQQITERYHSNSETKNSAAYHKFFSEEYKQYQDAYNMNMMRNSTQLFQNERLKIREVSQGRHSFTRTQYNEDIKRIKNFQLSQRYTQDKTVKTSEFEKVVEKLKDELQEQDYQILQKYDVQNYKTNKEQSEQNQIEMMKDTSKILFDNLTKFMSQKGRRLDANVSSYINYILEKLKQNNEKLLTFSQTFLQRTEIRLTQLSEQIHEQSELVIQLKTEKTKQDILSKLYAQGYQQDDREEFIKQVDDFLKQDNVMEQLQKLAYSKERIKKFQFSGVTQSLDELYQLMQTFQDQAKYFSESQEQNINTHAFKYFHSDITTKLKSAQLETAKKVAQRFVKNIQYKDQEIQCNQEEYRQVIMVQIDDMSKKISDQEGTIRVQDSIINQLHDENNKAYNEKVSLLTQLRDLKEQLQSLESKVVQKNSENDYQNFQIFQNEKKFQNMYAEVVQMKQTIEKQTKQIQIQEKQIEYLRQNDHDFRFELKQSKADYQQKIRELRKAEKKLMKVGRLEEFLKEVEDSKQQSLSKSITQTAEISGRGSAGFDQRRQEIHSRLKQANHREVSINTDLVGNGFNEYIQMQKEKETQEFINNKIKQAIHQQMNKSKQSNQSINSIERSSNLMSKRQSDFNVQDSPNQEAQQDKKDIKSSRLQSEQPNHKRRATLRSQDIINLEQTQKPKIQQTKPKIEVSKNQQSRETPIKAQLIDRGQNKINSNSKFKEDSRAQTPISDASYNQGRNLIQKSVYGKREGTEMMSNEQLISANTLERIPEIRKGKINVTKLSVTMIDCDTQTDLYELFQFFIEFLQKIEQMISSGYLNEILLNSGVLDDDEQATFRLQMQKSTDRLLELQKYLGKISSLTNKGGDVFFRGICKIFQAQPQIFQQEQIDRFVKDKEITTASQASFIQGGNSNKNNMLVKVKYSVGGGYNKNKL</sequence>
<dbReference type="AlphaFoldDB" id="A0A077ZYR7"/>
<evidence type="ECO:0000313" key="4">
    <source>
        <dbReference type="Proteomes" id="UP000039865"/>
    </source>
</evidence>
<evidence type="ECO:0000256" key="2">
    <source>
        <dbReference type="SAM" id="MobiDB-lite"/>
    </source>
</evidence>